<comment type="caution">
    <text evidence="2">The sequence shown here is derived from an EMBL/GenBank/DDBJ whole genome shotgun (WGS) entry which is preliminary data.</text>
</comment>
<evidence type="ECO:0000313" key="2">
    <source>
        <dbReference type="EMBL" id="EJK67853.1"/>
    </source>
</evidence>
<evidence type="ECO:0000313" key="3">
    <source>
        <dbReference type="Proteomes" id="UP000266841"/>
    </source>
</evidence>
<evidence type="ECO:0000256" key="1">
    <source>
        <dbReference type="SAM" id="MobiDB-lite"/>
    </source>
</evidence>
<dbReference type="AlphaFoldDB" id="K0SNJ9"/>
<dbReference type="Proteomes" id="UP000266841">
    <property type="component" value="Unassembled WGS sequence"/>
</dbReference>
<organism evidence="2 3">
    <name type="scientific">Thalassiosira oceanica</name>
    <name type="common">Marine diatom</name>
    <dbReference type="NCBI Taxonomy" id="159749"/>
    <lineage>
        <taxon>Eukaryota</taxon>
        <taxon>Sar</taxon>
        <taxon>Stramenopiles</taxon>
        <taxon>Ochrophyta</taxon>
        <taxon>Bacillariophyta</taxon>
        <taxon>Coscinodiscophyceae</taxon>
        <taxon>Thalassiosirophycidae</taxon>
        <taxon>Thalassiosirales</taxon>
        <taxon>Thalassiosiraceae</taxon>
        <taxon>Thalassiosira</taxon>
    </lineage>
</organism>
<gene>
    <name evidence="2" type="ORF">THAOC_11052</name>
</gene>
<accession>K0SNJ9</accession>
<sequence>FASSASVELAAGDTSSRQYTLCRTPGQILLRHLLVRSGAPVHRVVLAEASLGLRAVRRHRREGVPRPRRGLARLAREARSDDDERTYDRPVRAVGAVNPAPSRGKVHTGLLVDLAVVPVDAAALAEAPPRLIGRVAAADRREGESEALRREAAGREGDARPDDRGGLLVGGLIMP</sequence>
<proteinExistence type="predicted"/>
<reference evidence="2 3" key="1">
    <citation type="journal article" date="2012" name="Genome Biol.">
        <title>Genome and low-iron response of an oceanic diatom adapted to chronic iron limitation.</title>
        <authorList>
            <person name="Lommer M."/>
            <person name="Specht M."/>
            <person name="Roy A.S."/>
            <person name="Kraemer L."/>
            <person name="Andreson R."/>
            <person name="Gutowska M.A."/>
            <person name="Wolf J."/>
            <person name="Bergner S.V."/>
            <person name="Schilhabel M.B."/>
            <person name="Klostermeier U.C."/>
            <person name="Beiko R.G."/>
            <person name="Rosenstiel P."/>
            <person name="Hippler M."/>
            <person name="Laroche J."/>
        </authorList>
    </citation>
    <scope>NUCLEOTIDE SEQUENCE [LARGE SCALE GENOMIC DNA]</scope>
    <source>
        <strain evidence="2 3">CCMP1005</strain>
    </source>
</reference>
<dbReference type="EMBL" id="AGNL01012520">
    <property type="protein sequence ID" value="EJK67853.1"/>
    <property type="molecule type" value="Genomic_DNA"/>
</dbReference>
<protein>
    <submittedName>
        <fullName evidence="2">Uncharacterized protein</fullName>
    </submittedName>
</protein>
<feature type="compositionally biased region" description="Basic and acidic residues" evidence="1">
    <location>
        <begin position="138"/>
        <end position="165"/>
    </location>
</feature>
<keyword evidence="3" id="KW-1185">Reference proteome</keyword>
<feature type="non-terminal residue" evidence="2">
    <location>
        <position position="1"/>
    </location>
</feature>
<name>K0SNJ9_THAOC</name>
<feature type="region of interest" description="Disordered" evidence="1">
    <location>
        <begin position="138"/>
        <end position="175"/>
    </location>
</feature>